<evidence type="ECO:0000313" key="3">
    <source>
        <dbReference type="EMBL" id="ACJ00255.1"/>
    </source>
</evidence>
<dbReference type="Proteomes" id="UP000001591">
    <property type="component" value="Chromosome"/>
</dbReference>
<accession>B6IVD1</accession>
<name>B6IVD1_RHOCS</name>
<evidence type="ECO:0000256" key="1">
    <source>
        <dbReference type="SAM" id="MobiDB-lite"/>
    </source>
</evidence>
<dbReference type="AlphaFoldDB" id="B6IVD1"/>
<protein>
    <submittedName>
        <fullName evidence="3">Uncharacterized protein</fullName>
    </submittedName>
</protein>
<keyword evidence="4" id="KW-1185">Reference proteome</keyword>
<evidence type="ECO:0000313" key="4">
    <source>
        <dbReference type="Proteomes" id="UP000001591"/>
    </source>
</evidence>
<proteinExistence type="predicted"/>
<gene>
    <name evidence="3" type="ordered locus">RC1_2888</name>
</gene>
<dbReference type="HOGENOM" id="CLU_2071263_0_0_5"/>
<dbReference type="EMBL" id="CP000613">
    <property type="protein sequence ID" value="ACJ00255.1"/>
    <property type="molecule type" value="Genomic_DNA"/>
</dbReference>
<feature type="compositionally biased region" description="Basic and acidic residues" evidence="1">
    <location>
        <begin position="93"/>
        <end position="110"/>
    </location>
</feature>
<feature type="region of interest" description="Disordered" evidence="1">
    <location>
        <begin position="93"/>
        <end position="118"/>
    </location>
</feature>
<feature type="transmembrane region" description="Helical" evidence="2">
    <location>
        <begin position="62"/>
        <end position="83"/>
    </location>
</feature>
<keyword evidence="2" id="KW-0812">Transmembrane</keyword>
<evidence type="ECO:0000256" key="2">
    <source>
        <dbReference type="SAM" id="Phobius"/>
    </source>
</evidence>
<feature type="transmembrane region" description="Helical" evidence="2">
    <location>
        <begin position="21"/>
        <end position="42"/>
    </location>
</feature>
<dbReference type="RefSeq" id="WP_012568035.1">
    <property type="nucleotide sequence ID" value="NC_011420.2"/>
</dbReference>
<keyword evidence="2" id="KW-1133">Transmembrane helix</keyword>
<organism evidence="3 4">
    <name type="scientific">Rhodospirillum centenum (strain ATCC 51521 / SW)</name>
    <dbReference type="NCBI Taxonomy" id="414684"/>
    <lineage>
        <taxon>Bacteria</taxon>
        <taxon>Pseudomonadati</taxon>
        <taxon>Pseudomonadota</taxon>
        <taxon>Alphaproteobacteria</taxon>
        <taxon>Rhodospirillales</taxon>
        <taxon>Rhodospirillaceae</taxon>
        <taxon>Rhodospirillum</taxon>
    </lineage>
</organism>
<dbReference type="KEGG" id="rce:RC1_2888"/>
<keyword evidence="2" id="KW-0472">Membrane</keyword>
<sequence>MTRPGEPPSDPASSGLTRSGWLLIGVLLALLALAVALAVRAWTAGAELAGEAGDIPLAGGLALLLGVVGTLALGGGLMALVFFSARSGHDDAVQDEARLERRRQGADREGGGYAPGED</sequence>
<reference evidence="3 4" key="1">
    <citation type="journal article" date="2010" name="BMC Genomics">
        <title>Metabolic flexibility revealed in the genome of the cyst-forming alpha-1 proteobacterium Rhodospirillum centenum.</title>
        <authorList>
            <person name="Lu Y.K."/>
            <person name="Marden J."/>
            <person name="Han M."/>
            <person name="Swingley W.D."/>
            <person name="Mastrian S.D."/>
            <person name="Chowdhury S.R."/>
            <person name="Hao J."/>
            <person name="Helmy T."/>
            <person name="Kim S."/>
            <person name="Kurdoglu A.A."/>
            <person name="Matthies H.J."/>
            <person name="Rollo D."/>
            <person name="Stothard P."/>
            <person name="Blankenship R.E."/>
            <person name="Bauer C.E."/>
            <person name="Touchman J.W."/>
        </authorList>
    </citation>
    <scope>NUCLEOTIDE SEQUENCE [LARGE SCALE GENOMIC DNA]</scope>
    <source>
        <strain evidence="4">ATCC 51521 / SW</strain>
    </source>
</reference>